<dbReference type="AlphaFoldDB" id="A0A3S4ZM15"/>
<protein>
    <recommendedName>
        <fullName evidence="4">Secreted protein</fullName>
    </recommendedName>
</protein>
<keyword evidence="3" id="KW-1185">Reference proteome</keyword>
<dbReference type="EMBL" id="CAAALY010022923">
    <property type="protein sequence ID" value="VEL14962.1"/>
    <property type="molecule type" value="Genomic_DNA"/>
</dbReference>
<dbReference type="Proteomes" id="UP000784294">
    <property type="component" value="Unassembled WGS sequence"/>
</dbReference>
<sequence>MITFLVIRFSGLVATTCCLHFDPGHFGKVSLSQFGCLADPAVSVGHVVWLILSAPARLGLNSVGKTNPTEVGNRRYECVDWLELQIAHLQHSGGSD</sequence>
<accession>A0A3S4ZM15</accession>
<feature type="signal peptide" evidence="1">
    <location>
        <begin position="1"/>
        <end position="18"/>
    </location>
</feature>
<proteinExistence type="predicted"/>
<evidence type="ECO:0000313" key="2">
    <source>
        <dbReference type="EMBL" id="VEL14962.1"/>
    </source>
</evidence>
<comment type="caution">
    <text evidence="2">The sequence shown here is derived from an EMBL/GenBank/DDBJ whole genome shotgun (WGS) entry which is preliminary data.</text>
</comment>
<gene>
    <name evidence="2" type="ORF">PXEA_LOCUS8402</name>
</gene>
<organism evidence="2 3">
    <name type="scientific">Protopolystoma xenopodis</name>
    <dbReference type="NCBI Taxonomy" id="117903"/>
    <lineage>
        <taxon>Eukaryota</taxon>
        <taxon>Metazoa</taxon>
        <taxon>Spiralia</taxon>
        <taxon>Lophotrochozoa</taxon>
        <taxon>Platyhelminthes</taxon>
        <taxon>Monogenea</taxon>
        <taxon>Polyopisthocotylea</taxon>
        <taxon>Polystomatidea</taxon>
        <taxon>Polystomatidae</taxon>
        <taxon>Protopolystoma</taxon>
    </lineage>
</organism>
<feature type="chain" id="PRO_5018676212" description="Secreted protein" evidence="1">
    <location>
        <begin position="19"/>
        <end position="96"/>
    </location>
</feature>
<evidence type="ECO:0000256" key="1">
    <source>
        <dbReference type="SAM" id="SignalP"/>
    </source>
</evidence>
<keyword evidence="1" id="KW-0732">Signal</keyword>
<reference evidence="2" key="1">
    <citation type="submission" date="2018-11" db="EMBL/GenBank/DDBJ databases">
        <authorList>
            <consortium name="Pathogen Informatics"/>
        </authorList>
    </citation>
    <scope>NUCLEOTIDE SEQUENCE</scope>
</reference>
<evidence type="ECO:0008006" key="4">
    <source>
        <dbReference type="Google" id="ProtNLM"/>
    </source>
</evidence>
<name>A0A3S4ZM15_9PLAT</name>
<evidence type="ECO:0000313" key="3">
    <source>
        <dbReference type="Proteomes" id="UP000784294"/>
    </source>
</evidence>